<organism evidence="1 2">
    <name type="scientific">Ensete ventricosum</name>
    <name type="common">Abyssinian banana</name>
    <name type="synonym">Musa ensete</name>
    <dbReference type="NCBI Taxonomy" id="4639"/>
    <lineage>
        <taxon>Eukaryota</taxon>
        <taxon>Viridiplantae</taxon>
        <taxon>Streptophyta</taxon>
        <taxon>Embryophyta</taxon>
        <taxon>Tracheophyta</taxon>
        <taxon>Spermatophyta</taxon>
        <taxon>Magnoliopsida</taxon>
        <taxon>Liliopsida</taxon>
        <taxon>Zingiberales</taxon>
        <taxon>Musaceae</taxon>
        <taxon>Ensete</taxon>
    </lineage>
</organism>
<comment type="caution">
    <text evidence="1">The sequence shown here is derived from an EMBL/GenBank/DDBJ whole genome shotgun (WGS) entry which is preliminary data.</text>
</comment>
<dbReference type="AlphaFoldDB" id="A0AAV8RRU5"/>
<gene>
    <name evidence="1" type="ORF">OPV22_006477</name>
</gene>
<reference evidence="1 2" key="1">
    <citation type="submission" date="2022-12" db="EMBL/GenBank/DDBJ databases">
        <title>Chromosome-scale assembly of the Ensete ventricosum genome.</title>
        <authorList>
            <person name="Dussert Y."/>
            <person name="Stocks J."/>
            <person name="Wendawek A."/>
            <person name="Woldeyes F."/>
            <person name="Nichols R.A."/>
            <person name="Borrell J.S."/>
        </authorList>
    </citation>
    <scope>NUCLEOTIDE SEQUENCE [LARGE SCALE GENOMIC DNA]</scope>
    <source>
        <strain evidence="2">cv. Maze</strain>
        <tissue evidence="1">Seeds</tissue>
    </source>
</reference>
<dbReference type="Proteomes" id="UP001222027">
    <property type="component" value="Unassembled WGS sequence"/>
</dbReference>
<evidence type="ECO:0000313" key="1">
    <source>
        <dbReference type="EMBL" id="KAJ8505591.1"/>
    </source>
</evidence>
<accession>A0AAV8RRU5</accession>
<keyword evidence="2" id="KW-1185">Reference proteome</keyword>
<evidence type="ECO:0000313" key="2">
    <source>
        <dbReference type="Proteomes" id="UP001222027"/>
    </source>
</evidence>
<proteinExistence type="predicted"/>
<name>A0AAV8RRU5_ENSVE</name>
<sequence length="161" mass="17784">MPAHMLSSVEFQPLGVKNPPMAGLLRAPASKETPLIRLVQELLWQDGCLALHQIRSNDPQELIPAVGNPHANSISCWLLITVMLPKFTKTVDPGRLSANDVKHAGSSFHRLELIESSGFPGDLGKQHWQWTDGVQKTGGSMPLRLGRSFPGRECVEGRLWF</sequence>
<protein>
    <submittedName>
        <fullName evidence="1">Uncharacterized protein</fullName>
    </submittedName>
</protein>
<dbReference type="EMBL" id="JAQQAF010000002">
    <property type="protein sequence ID" value="KAJ8505591.1"/>
    <property type="molecule type" value="Genomic_DNA"/>
</dbReference>